<dbReference type="GO" id="GO:0043190">
    <property type="term" value="C:ATP-binding cassette (ABC) transporter complex"/>
    <property type="evidence" value="ECO:0007669"/>
    <property type="project" value="InterPro"/>
</dbReference>
<evidence type="ECO:0000256" key="1">
    <source>
        <dbReference type="ARBA" id="ARBA00004651"/>
    </source>
</evidence>
<evidence type="ECO:0000256" key="2">
    <source>
        <dbReference type="ARBA" id="ARBA00022448"/>
    </source>
</evidence>
<dbReference type="GO" id="GO:0006865">
    <property type="term" value="P:amino acid transport"/>
    <property type="evidence" value="ECO:0007669"/>
    <property type="project" value="UniProtKB-KW"/>
</dbReference>
<dbReference type="CDD" id="cd06261">
    <property type="entry name" value="TM_PBP2"/>
    <property type="match status" value="1"/>
</dbReference>
<evidence type="ECO:0000256" key="8">
    <source>
        <dbReference type="RuleBase" id="RU363032"/>
    </source>
</evidence>
<evidence type="ECO:0000256" key="3">
    <source>
        <dbReference type="ARBA" id="ARBA00022475"/>
    </source>
</evidence>
<evidence type="ECO:0000313" key="11">
    <source>
        <dbReference type="EMBL" id="MTD57524.1"/>
    </source>
</evidence>
<keyword evidence="7 8" id="KW-0472">Membrane</keyword>
<dbReference type="InterPro" id="IPR043429">
    <property type="entry name" value="ArtM/GltK/GlnP/TcyL/YhdX-like"/>
</dbReference>
<evidence type="ECO:0000313" key="12">
    <source>
        <dbReference type="Proteomes" id="UP000440096"/>
    </source>
</evidence>
<feature type="transmembrane region" description="Helical" evidence="8">
    <location>
        <begin position="100"/>
        <end position="126"/>
    </location>
</feature>
<dbReference type="PROSITE" id="PS50928">
    <property type="entry name" value="ABC_TM1"/>
    <property type="match status" value="1"/>
</dbReference>
<feature type="region of interest" description="Disordered" evidence="9">
    <location>
        <begin position="1"/>
        <end position="20"/>
    </location>
</feature>
<dbReference type="InterPro" id="IPR014342">
    <property type="entry name" value="Ectoine_EhuC"/>
</dbReference>
<dbReference type="SUPFAM" id="SSF161098">
    <property type="entry name" value="MetI-like"/>
    <property type="match status" value="1"/>
</dbReference>
<feature type="compositionally biased region" description="Basic and acidic residues" evidence="9">
    <location>
        <begin position="1"/>
        <end position="14"/>
    </location>
</feature>
<dbReference type="InterPro" id="IPR035906">
    <property type="entry name" value="MetI-like_sf"/>
</dbReference>
<evidence type="ECO:0000256" key="4">
    <source>
        <dbReference type="ARBA" id="ARBA00022692"/>
    </source>
</evidence>
<reference evidence="11 12" key="1">
    <citation type="submission" date="2019-11" db="EMBL/GenBank/DDBJ databases">
        <title>Draft genome of Amycolatopsis RM579.</title>
        <authorList>
            <person name="Duangmal K."/>
            <person name="Mingma R."/>
        </authorList>
    </citation>
    <scope>NUCLEOTIDE SEQUENCE [LARGE SCALE GENOMIC DNA]</scope>
    <source>
        <strain evidence="11 12">RM579</strain>
    </source>
</reference>
<evidence type="ECO:0000256" key="5">
    <source>
        <dbReference type="ARBA" id="ARBA00022970"/>
    </source>
</evidence>
<protein>
    <submittedName>
        <fullName evidence="11">Ectoine/hydroxyectoine ABC transporter permease subunit EhuC</fullName>
    </submittedName>
</protein>
<name>A0A6N7Z7X8_9PSEU</name>
<evidence type="ECO:0000256" key="7">
    <source>
        <dbReference type="ARBA" id="ARBA00023136"/>
    </source>
</evidence>
<dbReference type="InterPro" id="IPR000515">
    <property type="entry name" value="MetI-like"/>
</dbReference>
<dbReference type="AlphaFoldDB" id="A0A6N7Z7X8"/>
<proteinExistence type="inferred from homology"/>
<feature type="domain" description="ABC transmembrane type-1" evidence="10">
    <location>
        <begin position="47"/>
        <end position="240"/>
    </location>
</feature>
<keyword evidence="5" id="KW-0029">Amino-acid transport</keyword>
<keyword evidence="2 8" id="KW-0813">Transport</keyword>
<dbReference type="NCBIfam" id="TIGR01726">
    <property type="entry name" value="HEQRo_perm_3TM"/>
    <property type="match status" value="1"/>
</dbReference>
<evidence type="ECO:0000259" key="10">
    <source>
        <dbReference type="PROSITE" id="PS50928"/>
    </source>
</evidence>
<dbReference type="NCBIfam" id="TIGR03004">
    <property type="entry name" value="ectoine_ehuC"/>
    <property type="match status" value="1"/>
</dbReference>
<evidence type="ECO:0000256" key="9">
    <source>
        <dbReference type="SAM" id="MobiDB-lite"/>
    </source>
</evidence>
<comment type="similarity">
    <text evidence="8">Belongs to the binding-protein-dependent transport system permease family.</text>
</comment>
<keyword evidence="12" id="KW-1185">Reference proteome</keyword>
<accession>A0A6N7Z7X8</accession>
<dbReference type="EMBL" id="WMBA01000049">
    <property type="protein sequence ID" value="MTD57524.1"/>
    <property type="molecule type" value="Genomic_DNA"/>
</dbReference>
<comment type="subcellular location">
    <subcellularLocation>
        <location evidence="1 8">Cell membrane</location>
        <topology evidence="1 8">Multi-pass membrane protein</topology>
    </subcellularLocation>
</comment>
<dbReference type="PANTHER" id="PTHR30614:SF0">
    <property type="entry name" value="L-CYSTINE TRANSPORT SYSTEM PERMEASE PROTEIN TCYL"/>
    <property type="match status" value="1"/>
</dbReference>
<feature type="transmembrane region" description="Helical" evidence="8">
    <location>
        <begin position="216"/>
        <end position="240"/>
    </location>
</feature>
<keyword evidence="3" id="KW-1003">Cell membrane</keyword>
<dbReference type="Pfam" id="PF00528">
    <property type="entry name" value="BPD_transp_1"/>
    <property type="match status" value="1"/>
</dbReference>
<dbReference type="PANTHER" id="PTHR30614">
    <property type="entry name" value="MEMBRANE COMPONENT OF AMINO ACID ABC TRANSPORTER"/>
    <property type="match status" value="1"/>
</dbReference>
<organism evidence="11 12">
    <name type="scientific">Amycolatopsis pithecellobii</name>
    <dbReference type="NCBI Taxonomy" id="664692"/>
    <lineage>
        <taxon>Bacteria</taxon>
        <taxon>Bacillati</taxon>
        <taxon>Actinomycetota</taxon>
        <taxon>Actinomycetes</taxon>
        <taxon>Pseudonocardiales</taxon>
        <taxon>Pseudonocardiaceae</taxon>
        <taxon>Amycolatopsis</taxon>
    </lineage>
</organism>
<dbReference type="Proteomes" id="UP000440096">
    <property type="component" value="Unassembled WGS sequence"/>
</dbReference>
<feature type="transmembrane region" description="Helical" evidence="8">
    <location>
        <begin position="43"/>
        <end position="70"/>
    </location>
</feature>
<comment type="caution">
    <text evidence="11">The sequence shown here is derived from an EMBL/GenBank/DDBJ whole genome shotgun (WGS) entry which is preliminary data.</text>
</comment>
<gene>
    <name evidence="11" type="primary">ehuC</name>
    <name evidence="11" type="ORF">GKO32_26640</name>
</gene>
<dbReference type="Gene3D" id="1.10.3720.10">
    <property type="entry name" value="MetI-like"/>
    <property type="match status" value="1"/>
</dbReference>
<sequence>MAADRHAVRLRPEQSAESEPDDRQALRCLISVSGDYSYIVSSILSGLGVTIAATLGGIALTIVLAFLAGLGMLSPRPSVRAVSRVYVEIFRGTSEVVQLFWLYFVLPALVGLKLIPLFAGVLVLGFNHGAYGAEIVRGAVQSVPKAQREGAIALSFSPVQRMFRVLLPQAVVEMYPPFNNLFIQLLKSTALLYFVSAGEITEKGELLRPVYGSNLVFIYGVELVCYLVLAILITLVMRFLERRGARRLGRAPVKRKFFASTAEVS</sequence>
<evidence type="ECO:0000256" key="6">
    <source>
        <dbReference type="ARBA" id="ARBA00022989"/>
    </source>
</evidence>
<keyword evidence="4 8" id="KW-0812">Transmembrane</keyword>
<dbReference type="InterPro" id="IPR010065">
    <property type="entry name" value="AA_ABC_transptr_permease_3TM"/>
</dbReference>
<keyword evidence="6 8" id="KW-1133">Transmembrane helix</keyword>
<dbReference type="OrthoDB" id="9814902at2"/>
<dbReference type="GO" id="GO:0022857">
    <property type="term" value="F:transmembrane transporter activity"/>
    <property type="evidence" value="ECO:0007669"/>
    <property type="project" value="InterPro"/>
</dbReference>